<comment type="function">
    <text evidence="1">Site-specific tyrosine recombinase, which acts by catalyzing the cutting and rejoining of the recombining DNA molecules.</text>
</comment>
<dbReference type="RefSeq" id="WP_226907761.1">
    <property type="nucleotide sequence ID" value="NZ_CACRUB010000013.1"/>
</dbReference>
<comment type="similarity">
    <text evidence="2">Belongs to the 'phage' integrase family.</text>
</comment>
<dbReference type="Gene3D" id="1.10.443.10">
    <property type="entry name" value="Intergrase catalytic core"/>
    <property type="match status" value="1"/>
</dbReference>
<name>A0A6N2YHD0_FLAPL</name>
<proteinExistence type="inferred from homology"/>
<dbReference type="InterPro" id="IPR050808">
    <property type="entry name" value="Phage_Integrase"/>
</dbReference>
<dbReference type="InterPro" id="IPR044068">
    <property type="entry name" value="CB"/>
</dbReference>
<reference evidence="9" key="1">
    <citation type="submission" date="2019-11" db="EMBL/GenBank/DDBJ databases">
        <authorList>
            <person name="Feng L."/>
        </authorList>
    </citation>
    <scope>NUCLEOTIDE SEQUENCE</scope>
    <source>
        <strain evidence="9">FplautiiLFYP42</strain>
    </source>
</reference>
<evidence type="ECO:0000256" key="1">
    <source>
        <dbReference type="ARBA" id="ARBA00003283"/>
    </source>
</evidence>
<dbReference type="InterPro" id="IPR013762">
    <property type="entry name" value="Integrase-like_cat_sf"/>
</dbReference>
<dbReference type="GO" id="GO:0003677">
    <property type="term" value="F:DNA binding"/>
    <property type="evidence" value="ECO:0007669"/>
    <property type="project" value="UniProtKB-UniRule"/>
</dbReference>
<keyword evidence="4 6" id="KW-0238">DNA-binding</keyword>
<dbReference type="EMBL" id="CACRUB010000013">
    <property type="protein sequence ID" value="VYT65487.1"/>
    <property type="molecule type" value="Genomic_DNA"/>
</dbReference>
<evidence type="ECO:0000256" key="5">
    <source>
        <dbReference type="ARBA" id="ARBA00023172"/>
    </source>
</evidence>
<protein>
    <recommendedName>
        <fullName evidence="10">Site-specific integrase</fullName>
    </recommendedName>
</protein>
<dbReference type="PROSITE" id="PS51898">
    <property type="entry name" value="TYR_RECOMBINASE"/>
    <property type="match status" value="1"/>
</dbReference>
<dbReference type="InterPro" id="IPR002104">
    <property type="entry name" value="Integrase_catalytic"/>
</dbReference>
<dbReference type="SUPFAM" id="SSF56349">
    <property type="entry name" value="DNA breaking-rejoining enzymes"/>
    <property type="match status" value="1"/>
</dbReference>
<keyword evidence="3" id="KW-0229">DNA integration</keyword>
<feature type="domain" description="Tyr recombinase" evidence="7">
    <location>
        <begin position="185"/>
        <end position="305"/>
    </location>
</feature>
<dbReference type="PROSITE" id="PS51900">
    <property type="entry name" value="CB"/>
    <property type="match status" value="1"/>
</dbReference>
<evidence type="ECO:0000259" key="7">
    <source>
        <dbReference type="PROSITE" id="PS51898"/>
    </source>
</evidence>
<evidence type="ECO:0000256" key="6">
    <source>
        <dbReference type="PROSITE-ProRule" id="PRU01248"/>
    </source>
</evidence>
<dbReference type="GO" id="GO:0006310">
    <property type="term" value="P:DNA recombination"/>
    <property type="evidence" value="ECO:0007669"/>
    <property type="project" value="UniProtKB-KW"/>
</dbReference>
<evidence type="ECO:0000313" key="9">
    <source>
        <dbReference type="EMBL" id="VYT65487.1"/>
    </source>
</evidence>
<gene>
    <name evidence="9" type="ORF">FPLFYP42_00175</name>
</gene>
<evidence type="ECO:0000256" key="4">
    <source>
        <dbReference type="ARBA" id="ARBA00023125"/>
    </source>
</evidence>
<dbReference type="PANTHER" id="PTHR30629:SF2">
    <property type="entry name" value="PROPHAGE INTEGRASE INTS-RELATED"/>
    <property type="match status" value="1"/>
</dbReference>
<keyword evidence="5" id="KW-0233">DNA recombination</keyword>
<sequence>MAKKRANGEGNIRKRKDGRWEGRYTAGYDSNTGKRVIRNVLGKTQVEVKEKLKAALEEVKGIDVARSEDYTVATWLRTWYELYAKPNVRTATANRYELIIESYTIPRIGNVKLKELTTRHLQKLYKELLEGGRIHITKNQDKGLSTTTVRSVHLMLHCALDRAVKERLIPRNPSEDCIVPKPRKLDMKILPPEHIHAYLEAAQARGLMPMFYLELASGLRKGELVALRWVDVDTQGRTISVSRQYVRNPDGSLELTRPKTENSVRLVSIPQAAVELLIQEHDKHPDAPICFSRPSLGRCTTRTAW</sequence>
<evidence type="ECO:0000259" key="8">
    <source>
        <dbReference type="PROSITE" id="PS51900"/>
    </source>
</evidence>
<dbReference type="GO" id="GO:0015074">
    <property type="term" value="P:DNA integration"/>
    <property type="evidence" value="ECO:0007669"/>
    <property type="project" value="UniProtKB-KW"/>
</dbReference>
<accession>A0A6N2YHD0</accession>
<evidence type="ECO:0000256" key="3">
    <source>
        <dbReference type="ARBA" id="ARBA00022908"/>
    </source>
</evidence>
<dbReference type="PANTHER" id="PTHR30629">
    <property type="entry name" value="PROPHAGE INTEGRASE"/>
    <property type="match status" value="1"/>
</dbReference>
<dbReference type="AlphaFoldDB" id="A0A6N2YHD0"/>
<evidence type="ECO:0000256" key="2">
    <source>
        <dbReference type="ARBA" id="ARBA00008857"/>
    </source>
</evidence>
<evidence type="ECO:0008006" key="10">
    <source>
        <dbReference type="Google" id="ProtNLM"/>
    </source>
</evidence>
<dbReference type="Pfam" id="PF14659">
    <property type="entry name" value="Phage_int_SAM_3"/>
    <property type="match status" value="1"/>
</dbReference>
<dbReference type="InterPro" id="IPR011010">
    <property type="entry name" value="DNA_brk_join_enz"/>
</dbReference>
<dbReference type="InterPro" id="IPR004107">
    <property type="entry name" value="Integrase_SAM-like_N"/>
</dbReference>
<feature type="domain" description="Core-binding (CB)" evidence="8">
    <location>
        <begin position="70"/>
        <end position="164"/>
    </location>
</feature>
<dbReference type="Gene3D" id="1.10.150.130">
    <property type="match status" value="1"/>
</dbReference>
<dbReference type="InterPro" id="IPR010998">
    <property type="entry name" value="Integrase_recombinase_N"/>
</dbReference>
<organism evidence="9">
    <name type="scientific">Flavonifractor plautii</name>
    <name type="common">Fusobacterium plautii</name>
    <dbReference type="NCBI Taxonomy" id="292800"/>
    <lineage>
        <taxon>Bacteria</taxon>
        <taxon>Bacillati</taxon>
        <taxon>Bacillota</taxon>
        <taxon>Clostridia</taxon>
        <taxon>Eubacteriales</taxon>
        <taxon>Oscillospiraceae</taxon>
        <taxon>Flavonifractor</taxon>
    </lineage>
</organism>